<keyword evidence="3 5" id="KW-0808">Transferase</keyword>
<dbReference type="InterPro" id="IPR051052">
    <property type="entry name" value="Diverse_substrate_MTase"/>
</dbReference>
<keyword evidence="6" id="KW-1185">Reference proteome</keyword>
<dbReference type="InterPro" id="IPR013216">
    <property type="entry name" value="Methyltransf_11"/>
</dbReference>
<comment type="similarity">
    <text evidence="1">Belongs to the methyltransferase superfamily.</text>
</comment>
<protein>
    <submittedName>
        <fullName evidence="5">Type 11 methyltransferase</fullName>
    </submittedName>
</protein>
<name>A0A1Z4LM78_9CYAN</name>
<dbReference type="InterPro" id="IPR029063">
    <property type="entry name" value="SAM-dependent_MTases_sf"/>
</dbReference>
<dbReference type="EMBL" id="AP018227">
    <property type="protein sequence ID" value="BAY82337.1"/>
    <property type="molecule type" value="Genomic_DNA"/>
</dbReference>
<dbReference type="AlphaFoldDB" id="A0A1Z4LM78"/>
<dbReference type="CDD" id="cd02440">
    <property type="entry name" value="AdoMet_MTases"/>
    <property type="match status" value="1"/>
</dbReference>
<dbReference type="Pfam" id="PF08241">
    <property type="entry name" value="Methyltransf_11"/>
    <property type="match status" value="1"/>
</dbReference>
<sequence>MALYDKIGKNYGKTRRSDPRIARKLLDILESFQASTIVDIGAGTGSYAFFLAEYGYEVIAVEPSATMRNQAISHPAIEWIDGYAENLPLSDGAAEAAIIMLAFHHFQDYRQALREVHRVVGNGQIILFTYDPEMISSFWLTKYFPSLIKDVESTFISIPELSDEIHSITGNGVNVSPFRLPHNLSDSFAAVGWARPELYLDINIRNGISSFAKIDGDEVNVGVLRLQEDLETGRWDKEYGYLRKQKQYDVGYRFVVSRE</sequence>
<evidence type="ECO:0000256" key="3">
    <source>
        <dbReference type="ARBA" id="ARBA00022679"/>
    </source>
</evidence>
<organism evidence="5 6">
    <name type="scientific">Calothrix parasitica NIES-267</name>
    <dbReference type="NCBI Taxonomy" id="1973488"/>
    <lineage>
        <taxon>Bacteria</taxon>
        <taxon>Bacillati</taxon>
        <taxon>Cyanobacteriota</taxon>
        <taxon>Cyanophyceae</taxon>
        <taxon>Nostocales</taxon>
        <taxon>Calotrichaceae</taxon>
        <taxon>Calothrix</taxon>
    </lineage>
</organism>
<dbReference type="GO" id="GO:0032259">
    <property type="term" value="P:methylation"/>
    <property type="evidence" value="ECO:0007669"/>
    <property type="project" value="UniProtKB-KW"/>
</dbReference>
<accession>A0A1Z4LM78</accession>
<keyword evidence="2 5" id="KW-0489">Methyltransferase</keyword>
<dbReference type="PANTHER" id="PTHR44942">
    <property type="entry name" value="METHYLTRANSF_11 DOMAIN-CONTAINING PROTEIN"/>
    <property type="match status" value="1"/>
</dbReference>
<gene>
    <name evidence="5" type="ORF">NIES267_18160</name>
</gene>
<evidence type="ECO:0000256" key="2">
    <source>
        <dbReference type="ARBA" id="ARBA00022603"/>
    </source>
</evidence>
<proteinExistence type="inferred from homology"/>
<dbReference type="PANTHER" id="PTHR44942:SF4">
    <property type="entry name" value="METHYLTRANSFERASE TYPE 11 DOMAIN-CONTAINING PROTEIN"/>
    <property type="match status" value="1"/>
</dbReference>
<evidence type="ECO:0000313" key="6">
    <source>
        <dbReference type="Proteomes" id="UP000218418"/>
    </source>
</evidence>
<dbReference type="OrthoDB" id="9791837at2"/>
<dbReference type="Gene3D" id="3.40.50.150">
    <property type="entry name" value="Vaccinia Virus protein VP39"/>
    <property type="match status" value="1"/>
</dbReference>
<evidence type="ECO:0000313" key="5">
    <source>
        <dbReference type="EMBL" id="BAY82337.1"/>
    </source>
</evidence>
<reference evidence="5 6" key="1">
    <citation type="submission" date="2017-06" db="EMBL/GenBank/DDBJ databases">
        <title>Genome sequencing of cyanobaciteial culture collection at National Institute for Environmental Studies (NIES).</title>
        <authorList>
            <person name="Hirose Y."/>
            <person name="Shimura Y."/>
            <person name="Fujisawa T."/>
            <person name="Nakamura Y."/>
            <person name="Kawachi M."/>
        </authorList>
    </citation>
    <scope>NUCLEOTIDE SEQUENCE [LARGE SCALE GENOMIC DNA]</scope>
    <source>
        <strain evidence="5 6">NIES-267</strain>
    </source>
</reference>
<evidence type="ECO:0000256" key="1">
    <source>
        <dbReference type="ARBA" id="ARBA00008361"/>
    </source>
</evidence>
<dbReference type="GO" id="GO:0008757">
    <property type="term" value="F:S-adenosylmethionine-dependent methyltransferase activity"/>
    <property type="evidence" value="ECO:0007669"/>
    <property type="project" value="InterPro"/>
</dbReference>
<dbReference type="Proteomes" id="UP000218418">
    <property type="component" value="Chromosome"/>
</dbReference>
<dbReference type="SUPFAM" id="SSF53335">
    <property type="entry name" value="S-adenosyl-L-methionine-dependent methyltransferases"/>
    <property type="match status" value="1"/>
</dbReference>
<evidence type="ECO:0000259" key="4">
    <source>
        <dbReference type="Pfam" id="PF08241"/>
    </source>
</evidence>
<feature type="domain" description="Methyltransferase type 11" evidence="4">
    <location>
        <begin position="38"/>
        <end position="127"/>
    </location>
</feature>